<dbReference type="CDD" id="cd01062">
    <property type="entry name" value="RNase_T2_prok"/>
    <property type="match status" value="1"/>
</dbReference>
<dbReference type="GO" id="GO:0006401">
    <property type="term" value="P:RNA catabolic process"/>
    <property type="evidence" value="ECO:0007669"/>
    <property type="project" value="TreeGrafter"/>
</dbReference>
<proteinExistence type="inferred from homology"/>
<dbReference type="Proteomes" id="UP000094025">
    <property type="component" value="Unassembled WGS sequence"/>
</dbReference>
<accession>A0A178Y348</accession>
<dbReference type="Pfam" id="PF00445">
    <property type="entry name" value="Ribonuclease_T2"/>
    <property type="match status" value="1"/>
</dbReference>
<dbReference type="InterPro" id="IPR001568">
    <property type="entry name" value="RNase_T2-like"/>
</dbReference>
<evidence type="ECO:0000256" key="1">
    <source>
        <dbReference type="ARBA" id="ARBA00007469"/>
    </source>
</evidence>
<reference evidence="4 5" key="1">
    <citation type="journal article" date="2016" name="Int. J. Syst. Evol. Microbiol.">
        <title>Ensifer glycinis sp. nov., an novel rhizobial species associated with Glycine spp.</title>
        <authorList>
            <person name="Yan H."/>
            <person name="Yan J."/>
            <person name="Sui X.H."/>
            <person name="Wang E.T."/>
            <person name="Chen W.X."/>
            <person name="Zhang X.X."/>
            <person name="Chen W.F."/>
        </authorList>
    </citation>
    <scope>NUCLEOTIDE SEQUENCE [LARGE SCALE GENOMIC DNA]</scope>
    <source>
        <strain evidence="4 5">CCBAU 23380</strain>
    </source>
</reference>
<dbReference type="EMBL" id="LPUX01000053">
    <property type="protein sequence ID" value="OAP41542.1"/>
    <property type="molecule type" value="Genomic_DNA"/>
</dbReference>
<protein>
    <submittedName>
        <fullName evidence="4">Ribonuclease T(2)</fullName>
    </submittedName>
</protein>
<dbReference type="PROSITE" id="PS51257">
    <property type="entry name" value="PROKAR_LIPOPROTEIN"/>
    <property type="match status" value="1"/>
</dbReference>
<dbReference type="AlphaFoldDB" id="A0A178Y348"/>
<dbReference type="PROSITE" id="PS00530">
    <property type="entry name" value="RNASE_T2_1"/>
    <property type="match status" value="1"/>
</dbReference>
<evidence type="ECO:0000313" key="4">
    <source>
        <dbReference type="EMBL" id="OAP41542.1"/>
    </source>
</evidence>
<dbReference type="GO" id="GO:0033897">
    <property type="term" value="F:ribonuclease T2 activity"/>
    <property type="evidence" value="ECO:0007669"/>
    <property type="project" value="InterPro"/>
</dbReference>
<evidence type="ECO:0000313" key="5">
    <source>
        <dbReference type="Proteomes" id="UP000094025"/>
    </source>
</evidence>
<evidence type="ECO:0000256" key="3">
    <source>
        <dbReference type="SAM" id="SignalP"/>
    </source>
</evidence>
<feature type="chain" id="PRO_5008097495" evidence="3">
    <location>
        <begin position="23"/>
        <end position="246"/>
    </location>
</feature>
<dbReference type="STRING" id="1472378.AU381_01190"/>
<sequence length="246" mass="26919">MVRLRRALLLASLISASKRLLSAFLALLAITGCSDEGDEKPGFGTVAPAGAASASVPIGKGFDFYVLSLSWSPTWCRANDPKGRSEQCERGRGLIVHGLWPQNEHGYPQFCPTRQSDRVPESLGRQYLDIVPSMGLIGHQWRKHGTCSGLTQSDYFAVTRAARERLALPAELASTGESRDLSVASIETAFAAKNPGMTKEMIAVTCEGRLIEEIRICFDKELRFRACPEIDRRACRRDAVLLPAAP</sequence>
<dbReference type="GO" id="GO:0003723">
    <property type="term" value="F:RNA binding"/>
    <property type="evidence" value="ECO:0007669"/>
    <property type="project" value="InterPro"/>
</dbReference>
<gene>
    <name evidence="4" type="ORF">AU381_01190</name>
</gene>
<dbReference type="Gene3D" id="3.90.730.10">
    <property type="entry name" value="Ribonuclease T2-like"/>
    <property type="match status" value="1"/>
</dbReference>
<name>A0A178Y348_9HYPH</name>
<keyword evidence="3" id="KW-0732">Signal</keyword>
<evidence type="ECO:0000256" key="2">
    <source>
        <dbReference type="RuleBase" id="RU004328"/>
    </source>
</evidence>
<feature type="signal peptide" evidence="3">
    <location>
        <begin position="1"/>
        <end position="22"/>
    </location>
</feature>
<organism evidence="4 5">
    <name type="scientific">Sinorhizobium glycinis</name>
    <dbReference type="NCBI Taxonomy" id="1472378"/>
    <lineage>
        <taxon>Bacteria</taxon>
        <taxon>Pseudomonadati</taxon>
        <taxon>Pseudomonadota</taxon>
        <taxon>Alphaproteobacteria</taxon>
        <taxon>Hyphomicrobiales</taxon>
        <taxon>Rhizobiaceae</taxon>
        <taxon>Sinorhizobium/Ensifer group</taxon>
        <taxon>Sinorhizobium</taxon>
    </lineage>
</organism>
<keyword evidence="5" id="KW-1185">Reference proteome</keyword>
<dbReference type="InterPro" id="IPR039378">
    <property type="entry name" value="RNase_T2_prok"/>
</dbReference>
<dbReference type="InterPro" id="IPR018188">
    <property type="entry name" value="RNase_T2_His_AS_1"/>
</dbReference>
<dbReference type="InterPro" id="IPR036430">
    <property type="entry name" value="RNase_T2-like_sf"/>
</dbReference>
<comment type="similarity">
    <text evidence="1 2">Belongs to the RNase T2 family.</text>
</comment>
<dbReference type="SUPFAM" id="SSF55895">
    <property type="entry name" value="Ribonuclease Rh-like"/>
    <property type="match status" value="1"/>
</dbReference>
<dbReference type="PANTHER" id="PTHR11240:SF22">
    <property type="entry name" value="RIBONUCLEASE T2"/>
    <property type="match status" value="1"/>
</dbReference>
<comment type="caution">
    <text evidence="4">The sequence shown here is derived from an EMBL/GenBank/DDBJ whole genome shotgun (WGS) entry which is preliminary data.</text>
</comment>
<dbReference type="PANTHER" id="PTHR11240">
    <property type="entry name" value="RIBONUCLEASE T2"/>
    <property type="match status" value="1"/>
</dbReference>